<dbReference type="Ensembl" id="ENSCSET00000009404.1">
    <property type="protein sequence ID" value="ENSCSEP00000009294.1"/>
    <property type="gene ID" value="ENSCSEG00000005958.1"/>
</dbReference>
<keyword evidence="12" id="KW-0807">Transducer</keyword>
<dbReference type="PRINTS" id="PR00249">
    <property type="entry name" value="GPCRSECRETIN"/>
</dbReference>
<dbReference type="Pfam" id="PF00354">
    <property type="entry name" value="Pentaxin"/>
    <property type="match status" value="1"/>
</dbReference>
<dbReference type="PROSITE" id="PS51828">
    <property type="entry name" value="PTX_2"/>
    <property type="match status" value="1"/>
</dbReference>
<feature type="transmembrane region" description="Helical" evidence="17">
    <location>
        <begin position="810"/>
        <end position="831"/>
    </location>
</feature>
<dbReference type="Pfam" id="PF26574">
    <property type="entry name" value="GAIN_ADGRG2"/>
    <property type="match status" value="1"/>
</dbReference>
<dbReference type="GO" id="GO:0007166">
    <property type="term" value="P:cell surface receptor signaling pathway"/>
    <property type="evidence" value="ECO:0007669"/>
    <property type="project" value="InterPro"/>
</dbReference>
<evidence type="ECO:0000256" key="7">
    <source>
        <dbReference type="ARBA" id="ARBA00023040"/>
    </source>
</evidence>
<evidence type="ECO:0000259" key="21">
    <source>
        <dbReference type="PROSITE" id="PS51828"/>
    </source>
</evidence>
<dbReference type="FunCoup" id="A0A3P8V5B5">
    <property type="interactions" value="481"/>
</dbReference>
<feature type="transmembrane region" description="Helical" evidence="17">
    <location>
        <begin position="775"/>
        <end position="798"/>
    </location>
</feature>
<accession>A0A3P8V5B5</accession>
<dbReference type="InterPro" id="IPR035914">
    <property type="entry name" value="Sperma_CUB_dom_sf"/>
</dbReference>
<dbReference type="InterPro" id="IPR001759">
    <property type="entry name" value="PTX_dom"/>
</dbReference>
<evidence type="ECO:0000256" key="16">
    <source>
        <dbReference type="SAM" id="MobiDB-lite"/>
    </source>
</evidence>
<evidence type="ECO:0000313" key="23">
    <source>
        <dbReference type="Proteomes" id="UP000265120"/>
    </source>
</evidence>
<dbReference type="InterPro" id="IPR057244">
    <property type="entry name" value="GAIN_B"/>
</dbReference>
<dbReference type="Pfam" id="PF01825">
    <property type="entry name" value="GPS"/>
    <property type="match status" value="1"/>
</dbReference>
<dbReference type="Gene3D" id="2.60.120.200">
    <property type="match status" value="1"/>
</dbReference>
<feature type="domain" description="G-protein coupled receptors family 2 profile 2" evidence="20">
    <location>
        <begin position="773"/>
        <end position="1029"/>
    </location>
</feature>
<feature type="domain" description="Pentraxin (PTX)" evidence="21">
    <location>
        <begin position="162"/>
        <end position="361"/>
    </location>
</feature>
<feature type="domain" description="CUB" evidence="18">
    <location>
        <begin position="50"/>
        <end position="158"/>
    </location>
</feature>
<dbReference type="PROSITE" id="PS50261">
    <property type="entry name" value="G_PROTEIN_RECEP_F2_4"/>
    <property type="match status" value="1"/>
</dbReference>
<feature type="disulfide bond" evidence="15">
    <location>
        <begin position="103"/>
        <end position="120"/>
    </location>
</feature>
<evidence type="ECO:0000256" key="3">
    <source>
        <dbReference type="ARBA" id="ARBA00022475"/>
    </source>
</evidence>
<dbReference type="Proteomes" id="UP000265120">
    <property type="component" value="Chromosome 7"/>
</dbReference>
<evidence type="ECO:0000259" key="18">
    <source>
        <dbReference type="PROSITE" id="PS01180"/>
    </source>
</evidence>
<dbReference type="GO" id="GO:0004930">
    <property type="term" value="F:G protein-coupled receptor activity"/>
    <property type="evidence" value="ECO:0007669"/>
    <property type="project" value="UniProtKB-KW"/>
</dbReference>
<dbReference type="InterPro" id="IPR013320">
    <property type="entry name" value="ConA-like_dom_sf"/>
</dbReference>
<organism evidence="22 23">
    <name type="scientific">Cynoglossus semilaevis</name>
    <name type="common">Tongue sole</name>
    <dbReference type="NCBI Taxonomy" id="244447"/>
    <lineage>
        <taxon>Eukaryota</taxon>
        <taxon>Metazoa</taxon>
        <taxon>Chordata</taxon>
        <taxon>Craniata</taxon>
        <taxon>Vertebrata</taxon>
        <taxon>Euteleostomi</taxon>
        <taxon>Actinopterygii</taxon>
        <taxon>Neopterygii</taxon>
        <taxon>Teleostei</taxon>
        <taxon>Neoteleostei</taxon>
        <taxon>Acanthomorphata</taxon>
        <taxon>Carangaria</taxon>
        <taxon>Pleuronectiformes</taxon>
        <taxon>Pleuronectoidei</taxon>
        <taxon>Cynoglossidae</taxon>
        <taxon>Cynoglossinae</taxon>
        <taxon>Cynoglossus</taxon>
    </lineage>
</organism>
<keyword evidence="8 17" id="KW-0472">Membrane</keyword>
<dbReference type="PANTHER" id="PTHR12011:SF290">
    <property type="entry name" value="ADHESION G-PROTEIN COUPLED RECEPTOR G6"/>
    <property type="match status" value="1"/>
</dbReference>
<dbReference type="PANTHER" id="PTHR12011">
    <property type="entry name" value="ADHESION G-PROTEIN COUPLED RECEPTOR"/>
    <property type="match status" value="1"/>
</dbReference>
<feature type="transmembrane region" description="Helical" evidence="17">
    <location>
        <begin position="879"/>
        <end position="901"/>
    </location>
</feature>
<dbReference type="OMA" id="AVHHPIC"/>
<name>A0A3P8V5B5_CYNSE</name>
<evidence type="ECO:0000256" key="5">
    <source>
        <dbReference type="ARBA" id="ARBA00022729"/>
    </source>
</evidence>
<dbReference type="GO" id="GO:0060347">
    <property type="term" value="P:heart trabecula formation"/>
    <property type="evidence" value="ECO:0007669"/>
    <property type="project" value="TreeGrafter"/>
</dbReference>
<feature type="compositionally biased region" description="Low complexity" evidence="16">
    <location>
        <begin position="1066"/>
        <end position="1080"/>
    </location>
</feature>
<dbReference type="Pfam" id="PF00431">
    <property type="entry name" value="CUB"/>
    <property type="match status" value="1"/>
</dbReference>
<evidence type="ECO:0000256" key="17">
    <source>
        <dbReference type="SAM" id="Phobius"/>
    </source>
</evidence>
<keyword evidence="5" id="KW-0732">Signal</keyword>
<dbReference type="GO" id="GO:0043236">
    <property type="term" value="F:laminin binding"/>
    <property type="evidence" value="ECO:0007669"/>
    <property type="project" value="TreeGrafter"/>
</dbReference>
<comment type="similarity">
    <text evidence="2">Belongs to the G-protein coupled receptor 2 family. Adhesion G-protein coupled receptor (ADGR) subfamily.</text>
</comment>
<dbReference type="PROSITE" id="PS50221">
    <property type="entry name" value="GAIN_B"/>
    <property type="match status" value="1"/>
</dbReference>
<evidence type="ECO:0000256" key="11">
    <source>
        <dbReference type="ARBA" id="ARBA00023180"/>
    </source>
</evidence>
<dbReference type="GO" id="GO:0022011">
    <property type="term" value="P:myelination in peripheral nervous system"/>
    <property type="evidence" value="ECO:0007669"/>
    <property type="project" value="TreeGrafter"/>
</dbReference>
<reference evidence="22" key="3">
    <citation type="submission" date="2025-09" db="UniProtKB">
        <authorList>
            <consortium name="Ensembl"/>
        </authorList>
    </citation>
    <scope>IDENTIFICATION</scope>
</reference>
<reference evidence="22" key="2">
    <citation type="submission" date="2025-08" db="UniProtKB">
        <authorList>
            <consortium name="Ensembl"/>
        </authorList>
    </citation>
    <scope>IDENTIFICATION</scope>
</reference>
<dbReference type="InterPro" id="IPR017983">
    <property type="entry name" value="GPCR_2_secretin-like_CS"/>
</dbReference>
<comment type="caution">
    <text evidence="15">Lacks conserved residue(s) required for the propagation of feature annotation.</text>
</comment>
<protein>
    <recommendedName>
        <fullName evidence="13">Adhesion G-protein coupled receptor G6</fullName>
    </recommendedName>
    <alternativeName>
        <fullName evidence="14">G-protein coupled receptor 126</fullName>
    </alternativeName>
</protein>
<evidence type="ECO:0000256" key="13">
    <source>
        <dbReference type="ARBA" id="ARBA00069922"/>
    </source>
</evidence>
<keyword evidence="7" id="KW-0297">G-protein coupled receptor</keyword>
<feature type="region of interest" description="Disordered" evidence="16">
    <location>
        <begin position="1059"/>
        <end position="1081"/>
    </location>
</feature>
<feature type="transmembrane region" description="Helical" evidence="17">
    <location>
        <begin position="1005"/>
        <end position="1028"/>
    </location>
</feature>
<keyword evidence="11" id="KW-0325">Glycoprotein</keyword>
<evidence type="ECO:0000256" key="15">
    <source>
        <dbReference type="PROSITE-ProRule" id="PRU00059"/>
    </source>
</evidence>
<evidence type="ECO:0000313" key="22">
    <source>
        <dbReference type="Ensembl" id="ENSCSEP00000009294.1"/>
    </source>
</evidence>
<evidence type="ECO:0000256" key="10">
    <source>
        <dbReference type="ARBA" id="ARBA00023170"/>
    </source>
</evidence>
<dbReference type="AlphaFoldDB" id="A0A3P8V5B5"/>
<sequence length="1130" mass="124782">MAAIFFLFRESRTGGGGRGGGPLRQLFVPNLLDCLVSWSSPALGCEPTNCHLTLEEPQGSFSSPCYPEKYPNSQACRWSLRAAAGFIIQLSFLDFDLEEAPGCIYDQVVVNTGGADVRFCGPTASGLTLNSTGNVMELTFTSDFSVQKRGFSVSFRHVAVALRNQKIQVTGGNGQATRVAASVSMPTLHHFTLCFEAERVSEKQKEFFFSYYDPSGELRLALGSAQSGMVLVVDGVSCSVQSLLSSSDVTSSMKSICSSWTSSSGTVALFFNGQYQTSTCTASSGHSLPAAGQFRLGGFSLVPGQFFFNGFIYNLRLWDYVMSEQQLRSLTCDLTGNVLDWDNSQWSIPAGLAQTDQTLSCSEFTLTLTDPLLTRPTGEPTLKQTFENWTHSVSVLQMSQKLVSWYLFWEAQPPAAGSCYWYHFSVFLLTENCPEENPLPYRWPETRPTVTRFLPCFPNKDQTTSRTCLISLQDYSTYWSAADVTNCTDINSIQVSAENAAAVAEQLANITNTELPSEEVSKVVSKVQELVNVAKIQASLANTVVTIISNVMSSSETALAATSERALKTMDELAQKVEFEGASISLTSRHLAVGIASLNASTFNGTSFSATLPTNGTNPQVVFASEDVDHLAQVRLPSSLLSSPSLTASDRAALSRINFMFFKKTNLFQSEQNGRSLNSYVVASSVGNFSIHDLKEPVEIEISHLSEQIPFNPVCTFWDFGLNPGGWNADGCRVSESNSNRTLCLCDHMTHFGVLMDISGVSAHIDAKNNRILTFITYIGCGVSAIFSAVTLLTYIAFEKIRRDYPSKILMNLSASLLFLNMCFLLDGWLASLDSQWLCLSVAVSLHYFLLTSFTWMGLESVHMYIALVKVFNTYIRRYILKFCLLGWGLPALVVGVVVAVDKESYGLQEYGREESGEASSELCWIQNQVVFYVTCVSYFCLVFLLNVAMFIVVMLQICGRNGKRSNRTLREEILRNLRSVVSLTFLLGMTWGFALFAWGPVSLAFIYLFAIFNSLQGLFIFIFHCALKENVQKQWRRHLCCGRFKLSENSDWSKTATNNTKKVSSDLGKSLSSGSFSTSATNWTSKAKATLNPFSKRHSGTGEDTHPAPPHIYMNCGISFRCFITRRSF</sequence>
<keyword evidence="3" id="KW-1003">Cell membrane</keyword>
<evidence type="ECO:0000259" key="20">
    <source>
        <dbReference type="PROSITE" id="PS50261"/>
    </source>
</evidence>
<dbReference type="PROSITE" id="PS00650">
    <property type="entry name" value="G_PROTEIN_RECEP_F2_2"/>
    <property type="match status" value="1"/>
</dbReference>
<evidence type="ECO:0000256" key="9">
    <source>
        <dbReference type="ARBA" id="ARBA00023157"/>
    </source>
</evidence>
<dbReference type="Pfam" id="PF00002">
    <property type="entry name" value="7tm_2"/>
    <property type="match status" value="1"/>
</dbReference>
<dbReference type="InterPro" id="IPR000859">
    <property type="entry name" value="CUB_dom"/>
</dbReference>
<keyword evidence="6 17" id="KW-1133">Transmembrane helix</keyword>
<feature type="transmembrane region" description="Helical" evidence="17">
    <location>
        <begin position="930"/>
        <end position="956"/>
    </location>
</feature>
<proteinExistence type="inferred from homology"/>
<dbReference type="STRING" id="244447.ENSCSEP00000009294"/>
<dbReference type="Gene3D" id="2.60.220.50">
    <property type="match status" value="1"/>
</dbReference>
<dbReference type="GO" id="GO:0007189">
    <property type="term" value="P:adenylate cyclase-activating G protein-coupled receptor signaling pathway"/>
    <property type="evidence" value="ECO:0007669"/>
    <property type="project" value="TreeGrafter"/>
</dbReference>
<evidence type="ECO:0000256" key="14">
    <source>
        <dbReference type="ARBA" id="ARBA00082039"/>
    </source>
</evidence>
<keyword evidence="4 17" id="KW-0812">Transmembrane</keyword>
<dbReference type="InterPro" id="IPR046338">
    <property type="entry name" value="GAIN_dom_sf"/>
</dbReference>
<dbReference type="InterPro" id="IPR000832">
    <property type="entry name" value="GPCR_2_secretin-like"/>
</dbReference>
<dbReference type="InterPro" id="IPR017981">
    <property type="entry name" value="GPCR_2-like_7TM"/>
</dbReference>
<dbReference type="FunFam" id="1.20.1070.10:FF:000052">
    <property type="entry name" value="Adhesion G-protein coupled receptor G6"/>
    <property type="match status" value="1"/>
</dbReference>
<dbReference type="SMART" id="SM00159">
    <property type="entry name" value="PTX"/>
    <property type="match status" value="1"/>
</dbReference>
<evidence type="ECO:0000256" key="1">
    <source>
        <dbReference type="ARBA" id="ARBA00004651"/>
    </source>
</evidence>
<dbReference type="GO" id="GO:0005886">
    <property type="term" value="C:plasma membrane"/>
    <property type="evidence" value="ECO:0007669"/>
    <property type="project" value="UniProtKB-SubCell"/>
</dbReference>
<dbReference type="InParanoid" id="A0A3P8V5B5"/>
<dbReference type="GeneTree" id="ENSGT00940000155621"/>
<dbReference type="SUPFAM" id="SSF49899">
    <property type="entry name" value="Concanavalin A-like lectins/glucanases"/>
    <property type="match status" value="1"/>
</dbReference>
<evidence type="ECO:0000256" key="2">
    <source>
        <dbReference type="ARBA" id="ARBA00007343"/>
    </source>
</evidence>
<dbReference type="InterPro" id="IPR058857">
    <property type="entry name" value="GAIN_ADGRG2/6"/>
</dbReference>
<feature type="domain" description="GAIN-B" evidence="19">
    <location>
        <begin position="608"/>
        <end position="762"/>
    </location>
</feature>
<dbReference type="FunFam" id="2.60.120.290:FF:000013">
    <property type="entry name" value="Membrane frizzled-related protein"/>
    <property type="match status" value="1"/>
</dbReference>
<dbReference type="SUPFAM" id="SSF81321">
    <property type="entry name" value="Family A G protein-coupled receptor-like"/>
    <property type="match status" value="1"/>
</dbReference>
<keyword evidence="10" id="KW-0675">Receptor</keyword>
<reference evidence="22 23" key="1">
    <citation type="journal article" date="2014" name="Nat. Genet.">
        <title>Whole-genome sequence of a flatfish provides insights into ZW sex chromosome evolution and adaptation to a benthic lifestyle.</title>
        <authorList>
            <person name="Chen S."/>
            <person name="Zhang G."/>
            <person name="Shao C."/>
            <person name="Huang Q."/>
            <person name="Liu G."/>
            <person name="Zhang P."/>
            <person name="Song W."/>
            <person name="An N."/>
            <person name="Chalopin D."/>
            <person name="Volff J.N."/>
            <person name="Hong Y."/>
            <person name="Li Q."/>
            <person name="Sha Z."/>
            <person name="Zhou H."/>
            <person name="Xie M."/>
            <person name="Yu Q."/>
            <person name="Liu Y."/>
            <person name="Xiang H."/>
            <person name="Wang N."/>
            <person name="Wu K."/>
            <person name="Yang C."/>
            <person name="Zhou Q."/>
            <person name="Liao X."/>
            <person name="Yang L."/>
            <person name="Hu Q."/>
            <person name="Zhang J."/>
            <person name="Meng L."/>
            <person name="Jin L."/>
            <person name="Tian Y."/>
            <person name="Lian J."/>
            <person name="Yang J."/>
            <person name="Miao G."/>
            <person name="Liu S."/>
            <person name="Liang Z."/>
            <person name="Yan F."/>
            <person name="Li Y."/>
            <person name="Sun B."/>
            <person name="Zhang H."/>
            <person name="Zhang J."/>
            <person name="Zhu Y."/>
            <person name="Du M."/>
            <person name="Zhao Y."/>
            <person name="Schartl M."/>
            <person name="Tang Q."/>
            <person name="Wang J."/>
        </authorList>
    </citation>
    <scope>NUCLEOTIDE SEQUENCE</scope>
</reference>
<feature type="transmembrane region" description="Helical" evidence="17">
    <location>
        <begin position="837"/>
        <end position="859"/>
    </location>
</feature>
<dbReference type="PROSITE" id="PS01180">
    <property type="entry name" value="CUB"/>
    <property type="match status" value="1"/>
</dbReference>
<keyword evidence="9 15" id="KW-1015">Disulfide bond</keyword>
<keyword evidence="23" id="KW-1185">Reference proteome</keyword>
<evidence type="ECO:0000256" key="12">
    <source>
        <dbReference type="ARBA" id="ARBA00023224"/>
    </source>
</evidence>
<feature type="transmembrane region" description="Helical" evidence="17">
    <location>
        <begin position="977"/>
        <end position="999"/>
    </location>
</feature>
<evidence type="ECO:0000256" key="6">
    <source>
        <dbReference type="ARBA" id="ARBA00022989"/>
    </source>
</evidence>
<dbReference type="SMART" id="SM00042">
    <property type="entry name" value="CUB"/>
    <property type="match status" value="1"/>
</dbReference>
<dbReference type="Gene3D" id="2.60.120.290">
    <property type="entry name" value="Spermadhesin, CUB domain"/>
    <property type="match status" value="1"/>
</dbReference>
<dbReference type="SUPFAM" id="SSF49854">
    <property type="entry name" value="Spermadhesin, CUB domain"/>
    <property type="match status" value="1"/>
</dbReference>
<evidence type="ECO:0000256" key="8">
    <source>
        <dbReference type="ARBA" id="ARBA00023136"/>
    </source>
</evidence>
<dbReference type="InterPro" id="IPR000203">
    <property type="entry name" value="GPS"/>
</dbReference>
<evidence type="ECO:0000256" key="4">
    <source>
        <dbReference type="ARBA" id="ARBA00022692"/>
    </source>
</evidence>
<comment type="subcellular location">
    <subcellularLocation>
        <location evidence="1">Cell membrane</location>
        <topology evidence="1">Multi-pass membrane protein</topology>
    </subcellularLocation>
</comment>
<dbReference type="Gene3D" id="1.20.1070.10">
    <property type="entry name" value="Rhodopsin 7-helix transmembrane proteins"/>
    <property type="match status" value="1"/>
</dbReference>
<evidence type="ECO:0000259" key="19">
    <source>
        <dbReference type="PROSITE" id="PS50221"/>
    </source>
</evidence>
<dbReference type="SMART" id="SM00303">
    <property type="entry name" value="GPS"/>
    <property type="match status" value="1"/>
</dbReference>
<dbReference type="CDD" id="cd00041">
    <property type="entry name" value="CUB"/>
    <property type="match status" value="1"/>
</dbReference>